<keyword evidence="5" id="KW-0472">Membrane</keyword>
<organism evidence="8 9">
    <name type="scientific">Acetobacter pomorum</name>
    <dbReference type="NCBI Taxonomy" id="65959"/>
    <lineage>
        <taxon>Bacteria</taxon>
        <taxon>Pseudomonadati</taxon>
        <taxon>Pseudomonadota</taxon>
        <taxon>Alphaproteobacteria</taxon>
        <taxon>Acetobacterales</taxon>
        <taxon>Acetobacteraceae</taxon>
        <taxon>Acetobacter</taxon>
    </lineage>
</organism>
<evidence type="ECO:0000256" key="3">
    <source>
        <dbReference type="PROSITE-ProRule" id="PRU00284"/>
    </source>
</evidence>
<reference evidence="8 9" key="1">
    <citation type="submission" date="2017-10" db="EMBL/GenBank/DDBJ databases">
        <title>Genomic analysis of the genus Acetobacter.</title>
        <authorList>
            <person name="Kim K.H."/>
            <person name="Chun B.H."/>
            <person name="Son A.R."/>
            <person name="Jeon C.O."/>
        </authorList>
    </citation>
    <scope>NUCLEOTIDE SEQUENCE [LARGE SCALE GENOMIC DNA]</scope>
    <source>
        <strain evidence="8 9">LHT 2458</strain>
    </source>
</reference>
<gene>
    <name evidence="8" type="ORF">CSR02_04770</name>
</gene>
<dbReference type="PROSITE" id="PS50111">
    <property type="entry name" value="CHEMOTAXIS_TRANSDUC_2"/>
    <property type="match status" value="1"/>
</dbReference>
<feature type="compositionally biased region" description="Basic and acidic residues" evidence="4">
    <location>
        <begin position="466"/>
        <end position="475"/>
    </location>
</feature>
<sequence length="503" mass="54059">MLNWLYTKAPARAKIKVVMLIMEAVLLLQMIVGVSEFFLHKSAPQIFVGEMATLAVEQIVFLAIWAVMTKIIIIPLETLASLGESLGRGDIPKEIPYVDNADCAGRLARILSSFSERVRQGKINEDKTRVVAQKAEADAERIRIRDETTRKVVKAVGEAQEKLSNGDLTVRLNDPIFDGEFSGLRDSFNSTAKYLADALAQISASSESIADGASEISTASDDLAQRTERQASSLGQVSASVNEVSAGVNETAEACSGALEETIKASQKVREASDGMRRTTQAMNDIKASSDDIGQITSTVSDIAYKTNILALNASVEAARAGEAGRGFSVVAREVQNLAEQSSKASEAIKKKLEASSGQVKTGVALVEQTSSLLADVAVGTDALTKRIEKVAKSAVDQSNNLGEVAKAVGEMDRMTQQNAAMVEQSTAASVTLTEQAGRLREVTSSFQTGSRNAQRKEKKAGQTFSERKEKDRSKSINSSELVVQDGKTVETTAPDDETWKHF</sequence>
<dbReference type="OrthoDB" id="266313at2"/>
<keyword evidence="1" id="KW-0145">Chemotaxis</keyword>
<evidence type="ECO:0000313" key="8">
    <source>
        <dbReference type="EMBL" id="PHY94737.1"/>
    </source>
</evidence>
<dbReference type="PROSITE" id="PS50885">
    <property type="entry name" value="HAMP"/>
    <property type="match status" value="1"/>
</dbReference>
<feature type="region of interest" description="Disordered" evidence="4">
    <location>
        <begin position="445"/>
        <end position="503"/>
    </location>
</feature>
<dbReference type="Pfam" id="PF00015">
    <property type="entry name" value="MCPsignal"/>
    <property type="match status" value="1"/>
</dbReference>
<accession>A0A2G4RDY2</accession>
<dbReference type="SUPFAM" id="SSF58104">
    <property type="entry name" value="Methyl-accepting chemotaxis protein (MCP) signaling domain"/>
    <property type="match status" value="1"/>
</dbReference>
<feature type="domain" description="Methyl-accepting transducer" evidence="6">
    <location>
        <begin position="205"/>
        <end position="434"/>
    </location>
</feature>
<dbReference type="PANTHER" id="PTHR43531">
    <property type="entry name" value="PROTEIN ICFG"/>
    <property type="match status" value="1"/>
</dbReference>
<feature type="transmembrane region" description="Helical" evidence="5">
    <location>
        <begin position="46"/>
        <end position="68"/>
    </location>
</feature>
<evidence type="ECO:0000256" key="4">
    <source>
        <dbReference type="SAM" id="MobiDB-lite"/>
    </source>
</evidence>
<dbReference type="Proteomes" id="UP000228751">
    <property type="component" value="Unassembled WGS sequence"/>
</dbReference>
<proteinExistence type="inferred from homology"/>
<evidence type="ECO:0000256" key="2">
    <source>
        <dbReference type="ARBA" id="ARBA00029447"/>
    </source>
</evidence>
<dbReference type="InterPro" id="IPR004089">
    <property type="entry name" value="MCPsignal_dom"/>
</dbReference>
<dbReference type="InterPro" id="IPR051310">
    <property type="entry name" value="MCP_chemotaxis"/>
</dbReference>
<protein>
    <submittedName>
        <fullName evidence="8">Chemotaxis protein</fullName>
    </submittedName>
</protein>
<dbReference type="InterPro" id="IPR003660">
    <property type="entry name" value="HAMP_dom"/>
</dbReference>
<evidence type="ECO:0000259" key="7">
    <source>
        <dbReference type="PROSITE" id="PS50885"/>
    </source>
</evidence>
<keyword evidence="3" id="KW-0807">Transducer</keyword>
<dbReference type="EMBL" id="PEBQ01000074">
    <property type="protein sequence ID" value="PHY94737.1"/>
    <property type="molecule type" value="Genomic_DNA"/>
</dbReference>
<dbReference type="RefSeq" id="WP_099540763.1">
    <property type="nucleotide sequence ID" value="NZ_PEBQ01000074.1"/>
</dbReference>
<comment type="similarity">
    <text evidence="2">Belongs to the methyl-accepting chemotaxis (MCP) protein family.</text>
</comment>
<dbReference type="GO" id="GO:0007165">
    <property type="term" value="P:signal transduction"/>
    <property type="evidence" value="ECO:0007669"/>
    <property type="project" value="UniProtKB-KW"/>
</dbReference>
<comment type="caution">
    <text evidence="8">The sequence shown here is derived from an EMBL/GenBank/DDBJ whole genome shotgun (WGS) entry which is preliminary data.</text>
</comment>
<evidence type="ECO:0000256" key="5">
    <source>
        <dbReference type="SAM" id="Phobius"/>
    </source>
</evidence>
<dbReference type="Gene3D" id="1.10.287.950">
    <property type="entry name" value="Methyl-accepting chemotaxis protein"/>
    <property type="match status" value="1"/>
</dbReference>
<feature type="transmembrane region" description="Helical" evidence="5">
    <location>
        <begin position="20"/>
        <end position="39"/>
    </location>
</feature>
<dbReference type="SMART" id="SM00283">
    <property type="entry name" value="MA"/>
    <property type="match status" value="1"/>
</dbReference>
<name>A0A2G4RDY2_9PROT</name>
<dbReference type="GO" id="GO:0006935">
    <property type="term" value="P:chemotaxis"/>
    <property type="evidence" value="ECO:0007669"/>
    <property type="project" value="UniProtKB-KW"/>
</dbReference>
<evidence type="ECO:0000313" key="9">
    <source>
        <dbReference type="Proteomes" id="UP000228751"/>
    </source>
</evidence>
<dbReference type="AlphaFoldDB" id="A0A2G4RDY2"/>
<evidence type="ECO:0000259" key="6">
    <source>
        <dbReference type="PROSITE" id="PS50111"/>
    </source>
</evidence>
<dbReference type="PANTHER" id="PTHR43531:SF11">
    <property type="entry name" value="METHYL-ACCEPTING CHEMOTAXIS PROTEIN 3"/>
    <property type="match status" value="1"/>
</dbReference>
<keyword evidence="5" id="KW-0812">Transmembrane</keyword>
<dbReference type="GO" id="GO:0016020">
    <property type="term" value="C:membrane"/>
    <property type="evidence" value="ECO:0007669"/>
    <property type="project" value="InterPro"/>
</dbReference>
<evidence type="ECO:0000256" key="1">
    <source>
        <dbReference type="ARBA" id="ARBA00022500"/>
    </source>
</evidence>
<keyword evidence="9" id="KW-1185">Reference proteome</keyword>
<feature type="domain" description="HAMP" evidence="7">
    <location>
        <begin position="147"/>
        <end position="200"/>
    </location>
</feature>
<keyword evidence="5" id="KW-1133">Transmembrane helix</keyword>